<dbReference type="EMBL" id="KB743625">
    <property type="protein sequence ID" value="EOA97731.1"/>
    <property type="molecule type" value="Genomic_DNA"/>
</dbReference>
<reference evidence="3" key="1">
    <citation type="journal article" date="2013" name="Nat. Genet.">
        <title>The duck genome and transcriptome provide insight into an avian influenza virus reservoir species.</title>
        <authorList>
            <person name="Huang Y."/>
            <person name="Li Y."/>
            <person name="Burt D.W."/>
            <person name="Chen H."/>
            <person name="Zhang Y."/>
            <person name="Qian W."/>
            <person name="Kim H."/>
            <person name="Gan S."/>
            <person name="Zhao Y."/>
            <person name="Li J."/>
            <person name="Yi K."/>
            <person name="Feng H."/>
            <person name="Zhu P."/>
            <person name="Li B."/>
            <person name="Liu Q."/>
            <person name="Fairley S."/>
            <person name="Magor K.E."/>
            <person name="Du Z."/>
            <person name="Hu X."/>
            <person name="Goodman L."/>
            <person name="Tafer H."/>
            <person name="Vignal A."/>
            <person name="Lee T."/>
            <person name="Kim K.W."/>
            <person name="Sheng Z."/>
            <person name="An Y."/>
            <person name="Searle S."/>
            <person name="Herrero J."/>
            <person name="Groenen M.A."/>
            <person name="Crooijmans R.P."/>
            <person name="Faraut T."/>
            <person name="Cai Q."/>
            <person name="Webster R.G."/>
            <person name="Aldridge J.R."/>
            <person name="Warren W.C."/>
            <person name="Bartschat S."/>
            <person name="Kehr S."/>
            <person name="Marz M."/>
            <person name="Stadler P.F."/>
            <person name="Smith J."/>
            <person name="Kraus R.H."/>
            <person name="Zhao Y."/>
            <person name="Ren L."/>
            <person name="Fei J."/>
            <person name="Morisson M."/>
            <person name="Kaiser P."/>
            <person name="Griffin D.K."/>
            <person name="Rao M."/>
            <person name="Pitel F."/>
            <person name="Wang J."/>
            <person name="Li N."/>
        </authorList>
    </citation>
    <scope>NUCLEOTIDE SEQUENCE [LARGE SCALE GENOMIC DNA]</scope>
</reference>
<feature type="compositionally biased region" description="Polar residues" evidence="1">
    <location>
        <begin position="55"/>
        <end position="85"/>
    </location>
</feature>
<dbReference type="Proteomes" id="UP000296049">
    <property type="component" value="Unassembled WGS sequence"/>
</dbReference>
<keyword evidence="3" id="KW-1185">Reference proteome</keyword>
<protein>
    <submittedName>
        <fullName evidence="2">Uncharacterized protein</fullName>
    </submittedName>
</protein>
<evidence type="ECO:0000256" key="1">
    <source>
        <dbReference type="SAM" id="MobiDB-lite"/>
    </source>
</evidence>
<name>R0JL03_ANAPL</name>
<sequence length="671" mass="73097">MTRVDKSLRPAEAVSRAVCFQPSCSKMLSPPQGLMHCPCLQGCLGTCISGISSTMPSHTEQGTRSLTTQQAPQQKAETQSSPSQHQTERFYMLPPIMFSFGRSLVLQTCKHSTGTGDALLCQLPRDAVAVSNTAILSKWRAWLNQKIASDLERQACIASLPGPCCQLSAPFPAPGATCQTDKFFTQEEKKIWIAVCASVIKAVINKAVSKAHVIHPKARLQNIGRIRRQIPLLHICYAHNCLVQTLLVCIRKCPASRAAQEAEYHLNLGGVPETAGGQMSDGLRPNHHQDKPAFGELNPTCRVWKSLNQIQTLPSGGNQSSLRVGFGGMLAATPPEVVKEREGYVAQRSSTGLLDIHCIQVVSSSTWTEDSSPDKVLVLPYPIADTGNSEQCSSLLFQGQRGSAQIAINTSEPRVGEGKEQNQEKTCMTAVKHHASSRVQLALKICHNAPSATPHARTVKGNPVHITRKGNSGITVKKHEQRNQDRTNVSSVQKSKALDSLARRGWQLPQSMVTRCAFNTRQLGRERVAEACRRRLLRGVIEFTAGSTAALTDLQTMFLLQAERSSQAAEGWRWPVPCAPCTRRPLLPVGVREAPILQHLFSSPPLLLLPPEASGELRREPNTIRGDKKAPTCSGGFAEMHTFAQLTPSQCTASLSDSVKDSQARLPHMGT</sequence>
<evidence type="ECO:0000313" key="2">
    <source>
        <dbReference type="EMBL" id="EOA97731.1"/>
    </source>
</evidence>
<gene>
    <name evidence="2" type="ORF">Anapl_05104</name>
</gene>
<evidence type="ECO:0000313" key="3">
    <source>
        <dbReference type="Proteomes" id="UP000296049"/>
    </source>
</evidence>
<proteinExistence type="predicted"/>
<accession>R0JL03</accession>
<feature type="region of interest" description="Disordered" evidence="1">
    <location>
        <begin position="55"/>
        <end position="86"/>
    </location>
</feature>
<dbReference type="AlphaFoldDB" id="R0JL03"/>
<organism evidence="2 3">
    <name type="scientific">Anas platyrhynchos</name>
    <name type="common">Mallard</name>
    <name type="synonym">Anas boschas</name>
    <dbReference type="NCBI Taxonomy" id="8839"/>
    <lineage>
        <taxon>Eukaryota</taxon>
        <taxon>Metazoa</taxon>
        <taxon>Chordata</taxon>
        <taxon>Craniata</taxon>
        <taxon>Vertebrata</taxon>
        <taxon>Euteleostomi</taxon>
        <taxon>Archelosauria</taxon>
        <taxon>Archosauria</taxon>
        <taxon>Dinosauria</taxon>
        <taxon>Saurischia</taxon>
        <taxon>Theropoda</taxon>
        <taxon>Coelurosauria</taxon>
        <taxon>Aves</taxon>
        <taxon>Neognathae</taxon>
        <taxon>Galloanserae</taxon>
        <taxon>Anseriformes</taxon>
        <taxon>Anatidae</taxon>
        <taxon>Anatinae</taxon>
        <taxon>Anas</taxon>
    </lineage>
</organism>